<keyword evidence="2" id="KW-1185">Reference proteome</keyword>
<dbReference type="AlphaFoldDB" id="A0A9D4N9Z2"/>
<reference evidence="1" key="1">
    <citation type="journal article" date="2019" name="bioRxiv">
        <title>The Genome of the Zebra Mussel, Dreissena polymorpha: A Resource for Invasive Species Research.</title>
        <authorList>
            <person name="McCartney M.A."/>
            <person name="Auch B."/>
            <person name="Kono T."/>
            <person name="Mallez S."/>
            <person name="Zhang Y."/>
            <person name="Obille A."/>
            <person name="Becker A."/>
            <person name="Abrahante J.E."/>
            <person name="Garbe J."/>
            <person name="Badalamenti J.P."/>
            <person name="Herman A."/>
            <person name="Mangelson H."/>
            <person name="Liachko I."/>
            <person name="Sullivan S."/>
            <person name="Sone E.D."/>
            <person name="Koren S."/>
            <person name="Silverstein K.A.T."/>
            <person name="Beckman K.B."/>
            <person name="Gohl D.M."/>
        </authorList>
    </citation>
    <scope>NUCLEOTIDE SEQUENCE</scope>
    <source>
        <strain evidence="1">Duluth1</strain>
        <tissue evidence="1">Whole animal</tissue>
    </source>
</reference>
<protein>
    <submittedName>
        <fullName evidence="1">Uncharacterized protein</fullName>
    </submittedName>
</protein>
<comment type="caution">
    <text evidence="1">The sequence shown here is derived from an EMBL/GenBank/DDBJ whole genome shotgun (WGS) entry which is preliminary data.</text>
</comment>
<accession>A0A9D4N9Z2</accession>
<gene>
    <name evidence="1" type="ORF">DPMN_016591</name>
</gene>
<reference evidence="1" key="2">
    <citation type="submission" date="2020-11" db="EMBL/GenBank/DDBJ databases">
        <authorList>
            <person name="McCartney M.A."/>
            <person name="Auch B."/>
            <person name="Kono T."/>
            <person name="Mallez S."/>
            <person name="Becker A."/>
            <person name="Gohl D.M."/>
            <person name="Silverstein K.A.T."/>
            <person name="Koren S."/>
            <person name="Bechman K.B."/>
            <person name="Herman A."/>
            <person name="Abrahante J.E."/>
            <person name="Garbe J."/>
        </authorList>
    </citation>
    <scope>NUCLEOTIDE SEQUENCE</scope>
    <source>
        <strain evidence="1">Duluth1</strain>
        <tissue evidence="1">Whole animal</tissue>
    </source>
</reference>
<evidence type="ECO:0000313" key="2">
    <source>
        <dbReference type="Proteomes" id="UP000828390"/>
    </source>
</evidence>
<dbReference type="Proteomes" id="UP000828390">
    <property type="component" value="Unassembled WGS sequence"/>
</dbReference>
<proteinExistence type="predicted"/>
<sequence>MSEGRINVVGISDVGSVEIPLEDRGLQFQRFQSKIFDVNLVIRRRQRSVKIT</sequence>
<dbReference type="EMBL" id="JAIWYP010000001">
    <property type="protein sequence ID" value="KAH3892473.1"/>
    <property type="molecule type" value="Genomic_DNA"/>
</dbReference>
<name>A0A9D4N9Z2_DREPO</name>
<evidence type="ECO:0000313" key="1">
    <source>
        <dbReference type="EMBL" id="KAH3892473.1"/>
    </source>
</evidence>
<organism evidence="1 2">
    <name type="scientific">Dreissena polymorpha</name>
    <name type="common">Zebra mussel</name>
    <name type="synonym">Mytilus polymorpha</name>
    <dbReference type="NCBI Taxonomy" id="45954"/>
    <lineage>
        <taxon>Eukaryota</taxon>
        <taxon>Metazoa</taxon>
        <taxon>Spiralia</taxon>
        <taxon>Lophotrochozoa</taxon>
        <taxon>Mollusca</taxon>
        <taxon>Bivalvia</taxon>
        <taxon>Autobranchia</taxon>
        <taxon>Heteroconchia</taxon>
        <taxon>Euheterodonta</taxon>
        <taxon>Imparidentia</taxon>
        <taxon>Neoheterodontei</taxon>
        <taxon>Myida</taxon>
        <taxon>Dreissenoidea</taxon>
        <taxon>Dreissenidae</taxon>
        <taxon>Dreissena</taxon>
    </lineage>
</organism>